<evidence type="ECO:0000313" key="1">
    <source>
        <dbReference type="EMBL" id="SOB90494.1"/>
    </source>
</evidence>
<dbReference type="AlphaFoldDB" id="A0A285R9D1"/>
<evidence type="ECO:0000313" key="2">
    <source>
        <dbReference type="Proteomes" id="UP000219636"/>
    </source>
</evidence>
<gene>
    <name evidence="1" type="ORF">SAMN05880501_101170</name>
</gene>
<protein>
    <submittedName>
        <fullName evidence="1">Uncharacterized protein</fullName>
    </submittedName>
</protein>
<keyword evidence="2" id="KW-1185">Reference proteome</keyword>
<sequence>MTRLQYFDNSKGQTSPIAKIDNFLRYQGTGKLLKFLFEF</sequence>
<name>A0A285R9D1_9BACL</name>
<reference evidence="2" key="1">
    <citation type="submission" date="2017-08" db="EMBL/GenBank/DDBJ databases">
        <authorList>
            <person name="Varghese N."/>
            <person name="Submissions S."/>
        </authorList>
    </citation>
    <scope>NUCLEOTIDE SEQUENCE [LARGE SCALE GENOMIC DNA]</scope>
    <source>
        <strain evidence="2">JC22</strain>
    </source>
</reference>
<dbReference type="Proteomes" id="UP000219636">
    <property type="component" value="Unassembled WGS sequence"/>
</dbReference>
<organism evidence="1 2">
    <name type="scientific">Ureibacillus xyleni</name>
    <dbReference type="NCBI Taxonomy" id="614648"/>
    <lineage>
        <taxon>Bacteria</taxon>
        <taxon>Bacillati</taxon>
        <taxon>Bacillota</taxon>
        <taxon>Bacilli</taxon>
        <taxon>Bacillales</taxon>
        <taxon>Caryophanaceae</taxon>
        <taxon>Ureibacillus</taxon>
    </lineage>
</organism>
<proteinExistence type="predicted"/>
<accession>A0A285R9D1</accession>
<dbReference type="EMBL" id="OBMQ01000001">
    <property type="protein sequence ID" value="SOB90494.1"/>
    <property type="molecule type" value="Genomic_DNA"/>
</dbReference>